<evidence type="ECO:0000256" key="2">
    <source>
        <dbReference type="ARBA" id="ARBA00022837"/>
    </source>
</evidence>
<evidence type="ECO:0000256" key="3">
    <source>
        <dbReference type="SAM" id="MobiDB-lite"/>
    </source>
</evidence>
<name>A0ABN9WUC7_9DINO</name>
<feature type="region of interest" description="Disordered" evidence="3">
    <location>
        <begin position="204"/>
        <end position="226"/>
    </location>
</feature>
<evidence type="ECO:0000313" key="6">
    <source>
        <dbReference type="Proteomes" id="UP001189429"/>
    </source>
</evidence>
<evidence type="ECO:0000313" key="5">
    <source>
        <dbReference type="EMBL" id="CAK0890434.1"/>
    </source>
</evidence>
<keyword evidence="6" id="KW-1185">Reference proteome</keyword>
<dbReference type="PROSITE" id="PS50222">
    <property type="entry name" value="EF_HAND_2"/>
    <property type="match status" value="1"/>
</dbReference>
<feature type="domain" description="EF-hand" evidence="4">
    <location>
        <begin position="36"/>
        <end position="71"/>
    </location>
</feature>
<dbReference type="InterPro" id="IPR002048">
    <property type="entry name" value="EF_hand_dom"/>
</dbReference>
<dbReference type="Pfam" id="PF05517">
    <property type="entry name" value="p25-alpha"/>
    <property type="match status" value="2"/>
</dbReference>
<sequence>MGDASAIREVFERYASKTGSLSSEELSSILKSLGRFRDADITAIFEHMDRNHDGKVTYEEFSQWVQGSGGGSEESKARQLLQPSADPSADPGVLSTFLSFCGEGHEDMDGRCFLKLCKVVEKGKRRINAAQFGEAIRQVAAKKGVSESSTREAVLIAGPPIVKGTKSDHVRLHDDKTTYTGSHAHGHVDSIDAGLAKLGLPTEIAERRRPSKSPSRPEAVFAPSADRNPKSLHDVFLIFCGSGQQTMDNRSFVKLCKDCQLLDKGFSSNDADLVFAKACEKGQRRIDRKQFEDAIWATAEKTGVDYGDLIMKIIQNGRPVLTATRADNVRFHDDKSTYTGSHATKTSD</sequence>
<proteinExistence type="inferred from homology"/>
<organism evidence="5 6">
    <name type="scientific">Prorocentrum cordatum</name>
    <dbReference type="NCBI Taxonomy" id="2364126"/>
    <lineage>
        <taxon>Eukaryota</taxon>
        <taxon>Sar</taxon>
        <taxon>Alveolata</taxon>
        <taxon>Dinophyceae</taxon>
        <taxon>Prorocentrales</taxon>
        <taxon>Prorocentraceae</taxon>
        <taxon>Prorocentrum</taxon>
    </lineage>
</organism>
<dbReference type="EMBL" id="CAUYUJ010019351">
    <property type="protein sequence ID" value="CAK0890434.1"/>
    <property type="molecule type" value="Genomic_DNA"/>
</dbReference>
<dbReference type="SMART" id="SM00054">
    <property type="entry name" value="EFh"/>
    <property type="match status" value="2"/>
</dbReference>
<protein>
    <recommendedName>
        <fullName evidence="4">EF-hand domain-containing protein</fullName>
    </recommendedName>
</protein>
<evidence type="ECO:0000256" key="1">
    <source>
        <dbReference type="ARBA" id="ARBA00010994"/>
    </source>
</evidence>
<dbReference type="PANTHER" id="PTHR12932">
    <property type="entry name" value="P25 ALPHA-RELATED"/>
    <property type="match status" value="1"/>
</dbReference>
<dbReference type="InterPro" id="IPR008907">
    <property type="entry name" value="TPP/p25"/>
</dbReference>
<dbReference type="PROSITE" id="PS00018">
    <property type="entry name" value="EF_HAND_1"/>
    <property type="match status" value="1"/>
</dbReference>
<dbReference type="Proteomes" id="UP001189429">
    <property type="component" value="Unassembled WGS sequence"/>
</dbReference>
<comment type="similarity">
    <text evidence="1">Belongs to the TPPP family.</text>
</comment>
<dbReference type="Pfam" id="PF13499">
    <property type="entry name" value="EF-hand_7"/>
    <property type="match status" value="1"/>
</dbReference>
<dbReference type="SUPFAM" id="SSF47473">
    <property type="entry name" value="EF-hand"/>
    <property type="match status" value="3"/>
</dbReference>
<gene>
    <name evidence="5" type="ORF">PCOR1329_LOCUS70679</name>
</gene>
<dbReference type="InterPro" id="IPR011992">
    <property type="entry name" value="EF-hand-dom_pair"/>
</dbReference>
<keyword evidence="2" id="KW-0106">Calcium</keyword>
<reference evidence="5" key="1">
    <citation type="submission" date="2023-10" db="EMBL/GenBank/DDBJ databases">
        <authorList>
            <person name="Chen Y."/>
            <person name="Shah S."/>
            <person name="Dougan E. K."/>
            <person name="Thang M."/>
            <person name="Chan C."/>
        </authorList>
    </citation>
    <scope>NUCLEOTIDE SEQUENCE [LARGE SCALE GENOMIC DNA]</scope>
</reference>
<dbReference type="InterPro" id="IPR018247">
    <property type="entry name" value="EF_Hand_1_Ca_BS"/>
</dbReference>
<dbReference type="Gene3D" id="1.10.238.10">
    <property type="entry name" value="EF-hand"/>
    <property type="match status" value="2"/>
</dbReference>
<comment type="caution">
    <text evidence="5">The sequence shown here is derived from an EMBL/GenBank/DDBJ whole genome shotgun (WGS) entry which is preliminary data.</text>
</comment>
<evidence type="ECO:0000259" key="4">
    <source>
        <dbReference type="PROSITE" id="PS50222"/>
    </source>
</evidence>
<feature type="region of interest" description="Disordered" evidence="3">
    <location>
        <begin position="66"/>
        <end position="89"/>
    </location>
</feature>
<accession>A0ABN9WUC7</accession>
<dbReference type="PANTHER" id="PTHR12932:SF9">
    <property type="entry name" value="TUBULIN POLYMERIZATION-PROMOTING PROTEIN HOMOLOG"/>
    <property type="match status" value="1"/>
</dbReference>